<reference evidence="1 2" key="1">
    <citation type="submission" date="2018-02" db="EMBL/GenBank/DDBJ databases">
        <title>Genomic Encyclopedia of Archaeal and Bacterial Type Strains, Phase II (KMG-II): from individual species to whole genera.</title>
        <authorList>
            <person name="Goeker M."/>
        </authorList>
    </citation>
    <scope>NUCLEOTIDE SEQUENCE [LARGE SCALE GENOMIC DNA]</scope>
    <source>
        <strain evidence="1 2">DSM 22857</strain>
    </source>
</reference>
<sequence>MPVGVSGYGPAMPKLVVEIHVPLVPAPDVADGEYEYPWILDLDDYVMDLDEETDGAECLDDSEDYDGSYVFFITGSSEEKLLAIASKIAARSGVPAGAFAMVTDDEAEGFGMGRRVELPAR</sequence>
<dbReference type="Proteomes" id="UP000239485">
    <property type="component" value="Unassembled WGS sequence"/>
</dbReference>
<dbReference type="AlphaFoldDB" id="A0A2S6II74"/>
<proteinExistence type="predicted"/>
<name>A0A2S6II74_9ACTN</name>
<protein>
    <submittedName>
        <fullName evidence="1">Uncharacterized protein</fullName>
    </submittedName>
</protein>
<dbReference type="EMBL" id="PTJD01000009">
    <property type="protein sequence ID" value="PPK93917.1"/>
    <property type="molecule type" value="Genomic_DNA"/>
</dbReference>
<organism evidence="1 2">
    <name type="scientific">Kineococcus xinjiangensis</name>
    <dbReference type="NCBI Taxonomy" id="512762"/>
    <lineage>
        <taxon>Bacteria</taxon>
        <taxon>Bacillati</taxon>
        <taxon>Actinomycetota</taxon>
        <taxon>Actinomycetes</taxon>
        <taxon>Kineosporiales</taxon>
        <taxon>Kineosporiaceae</taxon>
        <taxon>Kineococcus</taxon>
    </lineage>
</organism>
<gene>
    <name evidence="1" type="ORF">CLV92_109196</name>
</gene>
<evidence type="ECO:0000313" key="1">
    <source>
        <dbReference type="EMBL" id="PPK93917.1"/>
    </source>
</evidence>
<evidence type="ECO:0000313" key="2">
    <source>
        <dbReference type="Proteomes" id="UP000239485"/>
    </source>
</evidence>
<keyword evidence="2" id="KW-1185">Reference proteome</keyword>
<comment type="caution">
    <text evidence="1">The sequence shown here is derived from an EMBL/GenBank/DDBJ whole genome shotgun (WGS) entry which is preliminary data.</text>
</comment>
<accession>A0A2S6II74</accession>